<protein>
    <submittedName>
        <fullName evidence="2">SFRICE_019805</fullName>
    </submittedName>
</protein>
<name>A0A2H1WPU3_SPOFR</name>
<sequence>MHITARNAAIQCTPTFQHLRYKFHVPNRGPGTTTCSVWESYTLHVARKSVTQPPRQPGKKEQPLTMNEQQMVDYLRNRRAPHHGHVVPTCGEYPTTSYLPHGEIYEHGYLPHSIPHYGYPPHYRTVEDPEMMQFSDMDQFMPSQMAGHVPMARLGGYGVATGVSPIAGIGGRVLSQAGAGTTMGVFPNANVGGCAVPLLFSCSPSIVSGQLVQSAQQNHAVSGYTAPTNSYRLVDEPVQHHALEQHEQATLTHEPMRCYVAVDVTSIQQLYSLIHIAWHWWKRIQLSNLFYMGRRMLWMRSTDVCYEWLPYYFPITSCSSSSIFSCVVGHTTNIRFYVHMTIRPETPLRAGIEPATRSATAGCSATALNVQLNFLKLGLWCFGTGENHPMTYPALGEAGGSIRFLLTKNHPVPSPALSRSPGNLLRCPQLRTPSVVARRLELCPGYGNSLTLNLPITQMAKSGYLYIVRSNLYPASIVTFSTMRTLVVVVSALVSLAIAAPTLPEDGTESMGTALNGVPLQVQTSLIDSLTKERTPSEIVPVTHLHNGAPNADLQNVQLTNDGPSMPMARSFLLKKPLIVKKKYGYQLYRDSEEEKAQADSDETCGRQVKVKLCNENEKYRATMGSTDGNVQIHSSDDDVKHSIKMAKEAVENLQRDLKKMEMKTEMKTAHDSQSDIELHEDIEVARQALKHIHDNFENLDTMSLRATTTRNSEDMHDVHLTIAKTEEERMAQWKEALENIQKNVEIARNIEDSFKAANNQENLVHLDQSNAAPTINFKMEETALLPEADQLRLTKDADLEVETQERTTQEQKTLENTMNEHMNEQIARKTQNADDDMNFAPSEMIEVHLDNKRHHESLKSESHKITENAKSAEFELEDPKTFVESKDLVNVQQIEDHPTKEKSAEIITETLENLPTPFITTNDNMKPLTLLPVTEQQRTVEMNESITENQQDNLKKMDSDDISDFILRSAVNTDEQKMIKEDIHNEHVAAKEVEDLNPEQTQLLTENWDLKSKEALPTPLNEVKHFDAIPKSTETLENTHFQMTDNERAEKFLQEQLRQQWLQQEELNQMKALHAMRTANDNLLQNQKSIFWGRKHRKNEQLPSVKAAEDIDQFETTHLEQEQGFMPESTMDQFRNSYLPEHTHVTNKMGSSHISDDMRTADGNLLQNQKSIFWGRKHRKNEQMPTMKAAEDIDQFETTHLEQEQGFMPESTMDHFRNSYLPEHTHVPSKMGSSHISDDMRTADGNVLQNQKSIFWGRKHRKNEQMPTMKAAEDIDQFETTHQEQEQGFMPESTMDHFRNSYLPEHTHVTSKMGSSHISDLTHSHHHSHFPARYHQNSMAHQHMHEMTGMDSAMHPHFLPHMRDAMEGFESEHTFHWQPTHESARTAYGSALSSSISPSGLASGAVGVFPNANVGGCGIPLLLSCSPSVVSGSLAKAHSAGPSSYSAPSYRTEDDFSFLTKRGIDMNDMRTTNAMRTMTTTMKQKTPMTVENKV</sequence>
<gene>
    <name evidence="2" type="ORF">SFRICE_019805</name>
</gene>
<reference evidence="2" key="1">
    <citation type="submission" date="2016-07" db="EMBL/GenBank/DDBJ databases">
        <authorList>
            <person name="Bretaudeau A."/>
        </authorList>
    </citation>
    <scope>NUCLEOTIDE SEQUENCE</scope>
    <source>
        <strain evidence="2">Rice</strain>
        <tissue evidence="2">Whole body</tissue>
    </source>
</reference>
<proteinExistence type="predicted"/>
<organism evidence="2">
    <name type="scientific">Spodoptera frugiperda</name>
    <name type="common">Fall armyworm</name>
    <dbReference type="NCBI Taxonomy" id="7108"/>
    <lineage>
        <taxon>Eukaryota</taxon>
        <taxon>Metazoa</taxon>
        <taxon>Ecdysozoa</taxon>
        <taxon>Arthropoda</taxon>
        <taxon>Hexapoda</taxon>
        <taxon>Insecta</taxon>
        <taxon>Pterygota</taxon>
        <taxon>Neoptera</taxon>
        <taxon>Endopterygota</taxon>
        <taxon>Lepidoptera</taxon>
        <taxon>Glossata</taxon>
        <taxon>Ditrysia</taxon>
        <taxon>Noctuoidea</taxon>
        <taxon>Noctuidae</taxon>
        <taxon>Amphipyrinae</taxon>
        <taxon>Spodoptera</taxon>
    </lineage>
</organism>
<evidence type="ECO:0000256" key="1">
    <source>
        <dbReference type="SAM" id="Coils"/>
    </source>
</evidence>
<feature type="coiled-coil region" evidence="1">
    <location>
        <begin position="724"/>
        <end position="751"/>
    </location>
</feature>
<evidence type="ECO:0000313" key="2">
    <source>
        <dbReference type="EMBL" id="SOQ55083.1"/>
    </source>
</evidence>
<accession>A0A2H1WPU3</accession>
<dbReference type="EMBL" id="ODYU01010160">
    <property type="protein sequence ID" value="SOQ55083.1"/>
    <property type="molecule type" value="Genomic_DNA"/>
</dbReference>
<keyword evidence="1" id="KW-0175">Coiled coil</keyword>